<evidence type="ECO:0000313" key="2">
    <source>
        <dbReference type="Proteomes" id="UP000594261"/>
    </source>
</evidence>
<accession>A0A7N2KMK9</accession>
<proteinExistence type="predicted"/>
<dbReference type="EMBL" id="LRBV02000001">
    <property type="status" value="NOT_ANNOTATED_CDS"/>
    <property type="molecule type" value="Genomic_DNA"/>
</dbReference>
<dbReference type="AlphaFoldDB" id="A0A7N2KMK9"/>
<name>A0A7N2KMK9_QUELO</name>
<dbReference type="Gramene" id="QL01p016590:mrna">
    <property type="protein sequence ID" value="QL01p016590:mrna"/>
    <property type="gene ID" value="QL01p016590"/>
</dbReference>
<dbReference type="EnsemblPlants" id="QL01p016590:mrna">
    <property type="protein sequence ID" value="QL01p016590:mrna"/>
    <property type="gene ID" value="QL01p016590"/>
</dbReference>
<dbReference type="InParanoid" id="A0A7N2KMK9"/>
<sequence length="75" mass="8637">MELTGRRMTWICSYVLLQILFFSSYATSRSIVKTLPGFDGDLPFKLETGYVGMGEIYNYFTLLLSLKENLQVIRS</sequence>
<reference evidence="1 2" key="1">
    <citation type="journal article" date="2016" name="G3 (Bethesda)">
        <title>First Draft Assembly and Annotation of the Genome of a California Endemic Oak Quercus lobata Nee (Fagaceae).</title>
        <authorList>
            <person name="Sork V.L."/>
            <person name="Fitz-Gibbon S.T."/>
            <person name="Puiu D."/>
            <person name="Crepeau M."/>
            <person name="Gugger P.F."/>
            <person name="Sherman R."/>
            <person name="Stevens K."/>
            <person name="Langley C.H."/>
            <person name="Pellegrini M."/>
            <person name="Salzberg S.L."/>
        </authorList>
    </citation>
    <scope>NUCLEOTIDE SEQUENCE [LARGE SCALE GENOMIC DNA]</scope>
    <source>
        <strain evidence="1 2">cv. SW786</strain>
    </source>
</reference>
<evidence type="ECO:0000313" key="1">
    <source>
        <dbReference type="EnsemblPlants" id="QL01p016590:mrna"/>
    </source>
</evidence>
<dbReference type="Proteomes" id="UP000594261">
    <property type="component" value="Chromosome 1"/>
</dbReference>
<keyword evidence="2" id="KW-1185">Reference proteome</keyword>
<organism evidence="1 2">
    <name type="scientific">Quercus lobata</name>
    <name type="common">Valley oak</name>
    <dbReference type="NCBI Taxonomy" id="97700"/>
    <lineage>
        <taxon>Eukaryota</taxon>
        <taxon>Viridiplantae</taxon>
        <taxon>Streptophyta</taxon>
        <taxon>Embryophyta</taxon>
        <taxon>Tracheophyta</taxon>
        <taxon>Spermatophyta</taxon>
        <taxon>Magnoliopsida</taxon>
        <taxon>eudicotyledons</taxon>
        <taxon>Gunneridae</taxon>
        <taxon>Pentapetalae</taxon>
        <taxon>rosids</taxon>
        <taxon>fabids</taxon>
        <taxon>Fagales</taxon>
        <taxon>Fagaceae</taxon>
        <taxon>Quercus</taxon>
    </lineage>
</organism>
<protein>
    <submittedName>
        <fullName evidence="1">Uncharacterized protein</fullName>
    </submittedName>
</protein>
<reference evidence="1" key="2">
    <citation type="submission" date="2021-01" db="UniProtKB">
        <authorList>
            <consortium name="EnsemblPlants"/>
        </authorList>
    </citation>
    <scope>IDENTIFICATION</scope>
</reference>